<gene>
    <name evidence="1" type="ORF">MNY72_16970</name>
</gene>
<organism evidence="1 2">
    <name type="scientific">Moellerella wisconsensis</name>
    <dbReference type="NCBI Taxonomy" id="158849"/>
    <lineage>
        <taxon>Bacteria</taxon>
        <taxon>Pseudomonadati</taxon>
        <taxon>Pseudomonadota</taxon>
        <taxon>Gammaproteobacteria</taxon>
        <taxon>Enterobacterales</taxon>
        <taxon>Morganellaceae</taxon>
        <taxon>Moellerella</taxon>
    </lineage>
</organism>
<dbReference type="AlphaFoldDB" id="A0A9Q8Q697"/>
<dbReference type="RefSeq" id="WP_241502042.1">
    <property type="nucleotide sequence ID" value="NZ_CAWQWL010000002.1"/>
</dbReference>
<dbReference type="EMBL" id="CP093246">
    <property type="protein sequence ID" value="UNH32677.1"/>
    <property type="molecule type" value="Genomic_DNA"/>
</dbReference>
<proteinExistence type="predicted"/>
<evidence type="ECO:0000313" key="2">
    <source>
        <dbReference type="Proteomes" id="UP000829116"/>
    </source>
</evidence>
<protein>
    <submittedName>
        <fullName evidence="1">Uncharacterized protein</fullName>
    </submittedName>
</protein>
<sequence length="58" mass="6358">MLNPIALSVLACWDTFRPEAAMYLSNADSRSARLPITPLLLSATTAKSLSMRDCLSSW</sequence>
<keyword evidence="1" id="KW-0614">Plasmid</keyword>
<dbReference type="GeneID" id="79718811"/>
<reference evidence="1" key="1">
    <citation type="submission" date="2022-03" db="EMBL/GenBank/DDBJ databases">
        <title>ESBL-producing Moellerella wisconsensis and Escherichia marmotae isolated from wild game meat.</title>
        <authorList>
            <person name="Biggel M."/>
        </authorList>
    </citation>
    <scope>NUCLEOTIDE SEQUENCE</scope>
    <source>
        <strain evidence="1">W51</strain>
        <plasmid evidence="1">pW51-a</plasmid>
    </source>
</reference>
<dbReference type="Proteomes" id="UP000829116">
    <property type="component" value="Plasmid pW51-a"/>
</dbReference>
<evidence type="ECO:0000313" key="1">
    <source>
        <dbReference type="EMBL" id="UNH32677.1"/>
    </source>
</evidence>
<geneLocation type="plasmid" evidence="1 2">
    <name>pW51-a</name>
</geneLocation>
<name>A0A9Q8Q697_9GAMM</name>
<accession>A0A9Q8Q697</accession>